<comment type="caution">
    <text evidence="8">The sequence shown here is derived from an EMBL/GenBank/DDBJ whole genome shotgun (WGS) entry which is preliminary data.</text>
</comment>
<dbReference type="Gene3D" id="3.40.50.720">
    <property type="entry name" value="NAD(P)-binding Rossmann-like Domain"/>
    <property type="match status" value="1"/>
</dbReference>
<feature type="domain" description="RmlD-like substrate binding" evidence="7">
    <location>
        <begin position="1"/>
        <end position="305"/>
    </location>
</feature>
<dbReference type="Proteomes" id="UP000029708">
    <property type="component" value="Unassembled WGS sequence"/>
</dbReference>
<keyword evidence="6 9" id="KW-0560">Oxidoreductase</keyword>
<evidence type="ECO:0000256" key="2">
    <source>
        <dbReference type="ARBA" id="ARBA00010944"/>
    </source>
</evidence>
<evidence type="ECO:0000313" key="9">
    <source>
        <dbReference type="EMBL" id="MBB6184263.1"/>
    </source>
</evidence>
<keyword evidence="10" id="KW-1185">Reference proteome</keyword>
<dbReference type="HOGENOM" id="CLU_045518_1_0_6"/>
<proteinExistence type="inferred from homology"/>
<dbReference type="InterPro" id="IPR005913">
    <property type="entry name" value="dTDP_dehydrorham_reduct"/>
</dbReference>
<evidence type="ECO:0000256" key="3">
    <source>
        <dbReference type="ARBA" id="ARBA00012929"/>
    </source>
</evidence>
<evidence type="ECO:0000313" key="10">
    <source>
        <dbReference type="Proteomes" id="UP000029708"/>
    </source>
</evidence>
<dbReference type="InterPro" id="IPR029903">
    <property type="entry name" value="RmlD-like-bd"/>
</dbReference>
<dbReference type="STRING" id="1543381.LF63_0103115"/>
<comment type="cofactor">
    <cofactor evidence="6">
        <name>Mg(2+)</name>
        <dbReference type="ChEBI" id="CHEBI:18420"/>
    </cofactor>
    <text evidence="6">Binds 1 Mg(2+) ion per monomer.</text>
</comment>
<dbReference type="RefSeq" id="WP_043099569.1">
    <property type="nucleotide sequence ID" value="NZ_JACHET010000001.1"/>
</dbReference>
<comment type="pathway">
    <text evidence="1 6">Carbohydrate biosynthesis; dTDP-L-rhamnose biosynthesis.</text>
</comment>
<comment type="catalytic activity">
    <reaction evidence="5 6">
        <text>dTDP-beta-L-rhamnose + NADP(+) = dTDP-4-dehydro-beta-L-rhamnose + NADPH + H(+)</text>
        <dbReference type="Rhea" id="RHEA:21796"/>
        <dbReference type="ChEBI" id="CHEBI:15378"/>
        <dbReference type="ChEBI" id="CHEBI:57510"/>
        <dbReference type="ChEBI" id="CHEBI:57783"/>
        <dbReference type="ChEBI" id="CHEBI:58349"/>
        <dbReference type="ChEBI" id="CHEBI:62830"/>
        <dbReference type="EC" id="1.1.1.133"/>
    </reaction>
</comment>
<keyword evidence="6" id="KW-0521">NADP</keyword>
<dbReference type="SUPFAM" id="SSF51735">
    <property type="entry name" value="NAD(P)-binding Rossmann-fold domains"/>
    <property type="match status" value="1"/>
</dbReference>
<dbReference type="Gene3D" id="3.90.25.10">
    <property type="entry name" value="UDP-galactose 4-epimerase, domain 1"/>
    <property type="match status" value="1"/>
</dbReference>
<evidence type="ECO:0000256" key="5">
    <source>
        <dbReference type="ARBA" id="ARBA00048200"/>
    </source>
</evidence>
<dbReference type="Proteomes" id="UP000560000">
    <property type="component" value="Unassembled WGS sequence"/>
</dbReference>
<reference evidence="9 11" key="2">
    <citation type="submission" date="2020-08" db="EMBL/GenBank/DDBJ databases">
        <title>Genomic Encyclopedia of Type Strains, Phase IV (KMG-IV): sequencing the most valuable type-strain genomes for metagenomic binning, comparative biology and taxonomic classification.</title>
        <authorList>
            <person name="Goeker M."/>
        </authorList>
    </citation>
    <scope>NUCLEOTIDE SEQUENCE [LARGE SCALE GENOMIC DNA]</scope>
    <source>
        <strain evidence="9 11">DSM 107085</strain>
    </source>
</reference>
<dbReference type="EMBL" id="JACHET010000001">
    <property type="protein sequence ID" value="MBB6184263.1"/>
    <property type="molecule type" value="Genomic_DNA"/>
</dbReference>
<evidence type="ECO:0000256" key="4">
    <source>
        <dbReference type="ARBA" id="ARBA00017099"/>
    </source>
</evidence>
<dbReference type="GO" id="GO:0019305">
    <property type="term" value="P:dTDP-rhamnose biosynthetic process"/>
    <property type="evidence" value="ECO:0007669"/>
    <property type="project" value="UniProtKB-UniPathway"/>
</dbReference>
<protein>
    <recommendedName>
        <fullName evidence="4 6">dTDP-4-dehydrorhamnose reductase</fullName>
        <ecNumber evidence="3 6">1.1.1.133</ecNumber>
    </recommendedName>
</protein>
<dbReference type="GO" id="GO:0008831">
    <property type="term" value="F:dTDP-4-dehydrorhamnose reductase activity"/>
    <property type="evidence" value="ECO:0007669"/>
    <property type="project" value="UniProtKB-EC"/>
</dbReference>
<dbReference type="UniPathway" id="UPA00124"/>
<reference evidence="8 10" key="1">
    <citation type="submission" date="2014-09" db="EMBL/GenBank/DDBJ databases">
        <title>Xanthomonadaceae 3.5X direct submission.</title>
        <authorList>
            <person name="Fang T."/>
            <person name="Wang H."/>
        </authorList>
    </citation>
    <scope>NUCLEOTIDE SEQUENCE [LARGE SCALE GENOMIC DNA]</scope>
    <source>
        <strain evidence="8 10">3.5X</strain>
    </source>
</reference>
<gene>
    <name evidence="9" type="ORF">HNQ86_001608</name>
    <name evidence="8" type="ORF">LF63_0103115</name>
</gene>
<dbReference type="CDD" id="cd05254">
    <property type="entry name" value="dTDP_HR_like_SDR_e"/>
    <property type="match status" value="1"/>
</dbReference>
<dbReference type="InterPro" id="IPR036291">
    <property type="entry name" value="NAD(P)-bd_dom_sf"/>
</dbReference>
<comment type="similarity">
    <text evidence="2 6">Belongs to the dTDP-4-dehydrorhamnose reductase family.</text>
</comment>
<organism evidence="8 10">
    <name type="scientific">Oleiagrimonas soli</name>
    <dbReference type="NCBI Taxonomy" id="1543381"/>
    <lineage>
        <taxon>Bacteria</taxon>
        <taxon>Pseudomonadati</taxon>
        <taxon>Pseudomonadota</taxon>
        <taxon>Gammaproteobacteria</taxon>
        <taxon>Lysobacterales</taxon>
        <taxon>Rhodanobacteraceae</taxon>
        <taxon>Oleiagrimonas</taxon>
    </lineage>
</organism>
<dbReference type="AlphaFoldDB" id="A0A099CY17"/>
<evidence type="ECO:0000313" key="11">
    <source>
        <dbReference type="Proteomes" id="UP000560000"/>
    </source>
</evidence>
<sequence length="309" mass="33099">MKMLITGARGQVGRALLHSLAIHGEVVAATRDGSVDNVTLPTTALDLGRPAALADILTRIDPDVIINAAAYTAVDRAESEPELAHCVNAEAVGALGRWAADAGVPVVHYSTDYVFPGQGDCPLRESDPTGPRSVYGHSKLAGEAALRESDADHLILRTAWVYDAQGKNFLRTMLRLGAERDRLTVVDDQHGTPTSANLIATATAHVLQHWLAADTATRHAQSGVYHLVAGGRTTWCGFARAIMDRAVQVGLLARAPQVEPITTTDFPTPARRPAWSVLDTTRIRETFDIELPAWEVGLDAVIAELTGAR</sequence>
<dbReference type="UniPathway" id="UPA00281"/>
<evidence type="ECO:0000259" key="7">
    <source>
        <dbReference type="Pfam" id="PF04321"/>
    </source>
</evidence>
<name>A0A099CY17_9GAMM</name>
<evidence type="ECO:0000256" key="6">
    <source>
        <dbReference type="RuleBase" id="RU364082"/>
    </source>
</evidence>
<dbReference type="GO" id="GO:0009243">
    <property type="term" value="P:O antigen biosynthetic process"/>
    <property type="evidence" value="ECO:0007669"/>
    <property type="project" value="UniProtKB-UniPathway"/>
</dbReference>
<dbReference type="PANTHER" id="PTHR10491:SF4">
    <property type="entry name" value="METHIONINE ADENOSYLTRANSFERASE 2 SUBUNIT BETA"/>
    <property type="match status" value="1"/>
</dbReference>
<dbReference type="EMBL" id="JROI01000008">
    <property type="protein sequence ID" value="KGI78487.1"/>
    <property type="molecule type" value="Genomic_DNA"/>
</dbReference>
<dbReference type="OrthoDB" id="9803892at2"/>
<evidence type="ECO:0000313" key="8">
    <source>
        <dbReference type="EMBL" id="KGI78487.1"/>
    </source>
</evidence>
<accession>A0A099CY17</accession>
<dbReference type="NCBIfam" id="TIGR01214">
    <property type="entry name" value="rmlD"/>
    <property type="match status" value="1"/>
</dbReference>
<dbReference type="GO" id="GO:0005829">
    <property type="term" value="C:cytosol"/>
    <property type="evidence" value="ECO:0007669"/>
    <property type="project" value="TreeGrafter"/>
</dbReference>
<evidence type="ECO:0000256" key="1">
    <source>
        <dbReference type="ARBA" id="ARBA00004781"/>
    </source>
</evidence>
<comment type="function">
    <text evidence="6">Catalyzes the reduction of dTDP-6-deoxy-L-lyxo-4-hexulose to yield dTDP-L-rhamnose.</text>
</comment>
<dbReference type="Pfam" id="PF04321">
    <property type="entry name" value="RmlD_sub_bind"/>
    <property type="match status" value="1"/>
</dbReference>
<dbReference type="EC" id="1.1.1.133" evidence="3 6"/>
<dbReference type="PANTHER" id="PTHR10491">
    <property type="entry name" value="DTDP-4-DEHYDRORHAMNOSE REDUCTASE"/>
    <property type="match status" value="1"/>
</dbReference>